<comment type="cofactor">
    <cofactor evidence="1 9">
        <name>adenosylcob(III)alamin</name>
        <dbReference type="ChEBI" id="CHEBI:18408"/>
    </cofactor>
</comment>
<dbReference type="CDD" id="cd02071">
    <property type="entry name" value="MM_CoA_mut_B12_BD"/>
    <property type="match status" value="1"/>
</dbReference>
<dbReference type="SUPFAM" id="SSF52540">
    <property type="entry name" value="P-loop containing nucleoside triphosphate hydrolases"/>
    <property type="match status" value="1"/>
</dbReference>
<comment type="caution">
    <text evidence="11">The sequence shown here is derived from an EMBL/GenBank/DDBJ whole genome shotgun (WGS) entry which is preliminary data.</text>
</comment>
<dbReference type="InterPro" id="IPR027417">
    <property type="entry name" value="P-loop_NTPase"/>
</dbReference>
<feature type="binding site" evidence="9">
    <location>
        <position position="295"/>
    </location>
    <ligand>
        <name>Mg(2+)</name>
        <dbReference type="ChEBI" id="CHEBI:18420"/>
        <label>2</label>
    </ligand>
</feature>
<feature type="binding site" evidence="9">
    <location>
        <position position="232"/>
    </location>
    <ligand>
        <name>Mg(2+)</name>
        <dbReference type="ChEBI" id="CHEBI:18420"/>
        <label>2</label>
    </ligand>
</feature>
<gene>
    <name evidence="9" type="primary">icmF</name>
    <name evidence="11" type="ORF">FUA26_08525</name>
</gene>
<dbReference type="InterPro" id="IPR052040">
    <property type="entry name" value="GTPase/Isobutyryl-CoA_mutase"/>
</dbReference>
<comment type="caution">
    <text evidence="9">Lacks conserved residue(s) required for the propagation of feature annotation.</text>
</comment>
<keyword evidence="2 9" id="KW-0846">Cobalamin</keyword>
<evidence type="ECO:0000256" key="9">
    <source>
        <dbReference type="HAMAP-Rule" id="MF_02050"/>
    </source>
</evidence>
<dbReference type="Gene3D" id="3.40.50.300">
    <property type="entry name" value="P-loop containing nucleotide triphosphate hydrolases"/>
    <property type="match status" value="1"/>
</dbReference>
<dbReference type="GO" id="GO:0006637">
    <property type="term" value="P:acyl-CoA metabolic process"/>
    <property type="evidence" value="ECO:0007669"/>
    <property type="project" value="UniProtKB-UniRule"/>
</dbReference>
<dbReference type="PANTHER" id="PTHR43087">
    <property type="entry name" value="LYSINE/ARGININE/ORNITHINE TRANSPORT SYSTEM KINASE"/>
    <property type="match status" value="1"/>
</dbReference>
<dbReference type="AlphaFoldDB" id="A0A5C7AQQ9"/>
<dbReference type="EMBL" id="VOSC01000023">
    <property type="protein sequence ID" value="TXE11106.1"/>
    <property type="molecule type" value="Genomic_DNA"/>
</dbReference>
<dbReference type="SUPFAM" id="SSF52242">
    <property type="entry name" value="Cobalamin (vitamin B12)-binding domain"/>
    <property type="match status" value="1"/>
</dbReference>
<feature type="binding site" evidence="9">
    <location>
        <position position="1036"/>
    </location>
    <ligand>
        <name>GTP</name>
        <dbReference type="ChEBI" id="CHEBI:37565"/>
    </ligand>
</feature>
<feature type="binding site" evidence="9">
    <location>
        <position position="233"/>
    </location>
    <ligand>
        <name>Mg(2+)</name>
        <dbReference type="ChEBI" id="CHEBI:18420"/>
        <label>2</label>
    </ligand>
</feature>
<dbReference type="Gene3D" id="3.20.20.240">
    <property type="entry name" value="Methylmalonyl-CoA mutase"/>
    <property type="match status" value="1"/>
</dbReference>
<dbReference type="InterPro" id="IPR036724">
    <property type="entry name" value="Cobalamin-bd_sf"/>
</dbReference>
<feature type="binding site" evidence="9">
    <location>
        <position position="924"/>
    </location>
    <ligand>
        <name>substrate</name>
    </ligand>
</feature>
<comment type="cofactor">
    <cofactor evidence="9">
        <name>Mg(2+)</name>
        <dbReference type="ChEBI" id="CHEBI:18420"/>
    </cofactor>
</comment>
<dbReference type="EC" id="5.4.99.13" evidence="9"/>
<evidence type="ECO:0000313" key="12">
    <source>
        <dbReference type="Proteomes" id="UP000321790"/>
    </source>
</evidence>
<accession>A0A5C7AQQ9</accession>
<feature type="binding site" evidence="9">
    <location>
        <position position="294"/>
    </location>
    <ligand>
        <name>Mg(2+)</name>
        <dbReference type="ChEBI" id="CHEBI:18420"/>
        <label>1</label>
        <note>catalytic</note>
    </ligand>
</feature>
<dbReference type="InterPro" id="IPR016176">
    <property type="entry name" value="Cbl-dep_enz_cat"/>
</dbReference>
<dbReference type="Proteomes" id="UP000321790">
    <property type="component" value="Unassembled WGS sequence"/>
</dbReference>
<dbReference type="Pfam" id="PF01642">
    <property type="entry name" value="MM_CoA_mutase"/>
    <property type="match status" value="2"/>
</dbReference>
<comment type="function">
    <text evidence="9">Catalyzes the reversible interconversion of isobutyryl-CoA and n-butyryl-CoA, using radical chemistry. Also exhibits GTPase activity, associated with its G-protein domain (MeaI) that functions as a chaperone that assists cofactor delivery and proper holo-enzyme assembly.</text>
</comment>
<proteinExistence type="inferred from homology"/>
<dbReference type="GO" id="GO:0031419">
    <property type="term" value="F:cobalamin binding"/>
    <property type="evidence" value="ECO:0007669"/>
    <property type="project" value="UniProtKB-UniRule"/>
</dbReference>
<feature type="binding site" evidence="9">
    <location>
        <position position="835"/>
    </location>
    <ligand>
        <name>substrate</name>
    </ligand>
</feature>
<dbReference type="PANTHER" id="PTHR43087:SF1">
    <property type="entry name" value="LAO_AO TRANSPORT SYSTEM ATPASE"/>
    <property type="match status" value="1"/>
</dbReference>
<dbReference type="EC" id="3.6.5.-" evidence="9"/>
<keyword evidence="9" id="KW-0511">Multifunctional enzyme</keyword>
<evidence type="ECO:0000256" key="5">
    <source>
        <dbReference type="ARBA" id="ARBA00023134"/>
    </source>
</evidence>
<dbReference type="HAMAP" id="MF_02050">
    <property type="entry name" value="IcmF"/>
    <property type="match status" value="1"/>
</dbReference>
<reference evidence="12" key="1">
    <citation type="submission" date="2019-08" db="EMBL/GenBank/DDBJ databases">
        <title>Seonamhaeicola sediminis sp. nov., isolated from marine sediment.</title>
        <authorList>
            <person name="Cao W.R."/>
        </authorList>
    </citation>
    <scope>NUCLEOTIDE SEQUENCE [LARGE SCALE GENOMIC DNA]</scope>
    <source>
        <strain evidence="12">Gy8</strain>
    </source>
</reference>
<comment type="catalytic activity">
    <reaction evidence="9">
        <text>GTP + H2O = GDP + phosphate + H(+)</text>
        <dbReference type="Rhea" id="RHEA:19669"/>
        <dbReference type="ChEBI" id="CHEBI:15377"/>
        <dbReference type="ChEBI" id="CHEBI:15378"/>
        <dbReference type="ChEBI" id="CHEBI:37565"/>
        <dbReference type="ChEBI" id="CHEBI:43474"/>
        <dbReference type="ChEBI" id="CHEBI:58189"/>
    </reaction>
</comment>
<dbReference type="Pfam" id="PF03308">
    <property type="entry name" value="MeaB"/>
    <property type="match status" value="1"/>
</dbReference>
<dbReference type="OrthoDB" id="9762378at2"/>
<keyword evidence="8 9" id="KW-0170">Cobalt</keyword>
<comment type="domain">
    <text evidence="9">Is composed of four functional domains: the N-terminal 5'-deoxyadenosylcobalamin binding region that is homologous to the small subunit of ICM (IcmB), a middle P-loop GTPase domain (MeaI) that likely acts as a chaperone for ICM, a structured linker region involved in dimer formation, and a C-terminal part that is homologous to the large substrate-binding subunit of ICM (IcmA).</text>
</comment>
<dbReference type="SUPFAM" id="SSF51703">
    <property type="entry name" value="Cobalamin (vitamin B12)-dependent enzymes"/>
    <property type="match status" value="1"/>
</dbReference>
<dbReference type="GO" id="GO:0047727">
    <property type="term" value="F:isobutyryl-CoA mutase activity"/>
    <property type="evidence" value="ECO:0007669"/>
    <property type="project" value="UniProtKB-UniRule"/>
</dbReference>
<organism evidence="11 12">
    <name type="scientific">Seonamhaeicola algicola</name>
    <dbReference type="NCBI Taxonomy" id="1719036"/>
    <lineage>
        <taxon>Bacteria</taxon>
        <taxon>Pseudomonadati</taxon>
        <taxon>Bacteroidota</taxon>
        <taxon>Flavobacteriia</taxon>
        <taxon>Flavobacteriales</taxon>
        <taxon>Flavobacteriaceae</taxon>
    </lineage>
</organism>
<evidence type="ECO:0000256" key="3">
    <source>
        <dbReference type="ARBA" id="ARBA00022741"/>
    </source>
</evidence>
<evidence type="ECO:0000256" key="2">
    <source>
        <dbReference type="ARBA" id="ARBA00022628"/>
    </source>
</evidence>
<dbReference type="GO" id="GO:0003924">
    <property type="term" value="F:GTPase activity"/>
    <property type="evidence" value="ECO:0007669"/>
    <property type="project" value="UniProtKB-UniRule"/>
</dbReference>
<feature type="binding site" evidence="9">
    <location>
        <position position="919"/>
    </location>
    <ligand>
        <name>substrate</name>
    </ligand>
</feature>
<dbReference type="InterPro" id="IPR033669">
    <property type="entry name" value="IcmF"/>
</dbReference>
<keyword evidence="4 9" id="KW-0378">Hydrolase</keyword>
<feature type="domain" description="B12-binding" evidence="10">
    <location>
        <begin position="12"/>
        <end position="146"/>
    </location>
</feature>
<feature type="binding site" evidence="9">
    <location>
        <position position="294"/>
    </location>
    <ligand>
        <name>Mg(2+)</name>
        <dbReference type="ChEBI" id="CHEBI:18420"/>
        <label>2</label>
    </ligand>
</feature>
<comment type="subunit">
    <text evidence="9">Homodimer.</text>
</comment>
<comment type="catalytic activity">
    <reaction evidence="9">
        <text>2-methylpropanoyl-CoA = butanoyl-CoA</text>
        <dbReference type="Rhea" id="RHEA:13141"/>
        <dbReference type="ChEBI" id="CHEBI:57338"/>
        <dbReference type="ChEBI" id="CHEBI:57371"/>
        <dbReference type="EC" id="5.4.99.13"/>
    </reaction>
</comment>
<keyword evidence="12" id="KW-1185">Reference proteome</keyword>
<keyword evidence="7 9" id="KW-0413">Isomerase</keyword>
<feature type="binding site" evidence="9">
    <location>
        <position position="643"/>
    </location>
    <ligand>
        <name>substrate</name>
    </ligand>
</feature>
<keyword evidence="6 9" id="KW-0143">Chaperone</keyword>
<sequence>MNQTDIYKPQHNIRVVTAASLFDGHDASINIMRRIIQATGVEVIHLGHDRSVEEVVNTAIQEDVNAICMTSYQGGHIEYFKYMYDLLKEKGAGHIKIFGGGGGVILPNEIKDLMHYGIARIYSPDDGRAMGLQGMINDLVETSDFAIGNVLSNEIELLKEQNHGAIARIISAIENFPEVSENVLKTIKSYTSNTPVLGITGTGGAGKSSLVDELVRRFLIDFPEKTIGIISVDPSKRKTGGALLGDRIRMNSINNSRVYMRSLATRQSNLSLSKHIDEAIQVLKASNFDLIILETSGIGQSGSEIVEHCNVPMYVMTPEFGAATQLEKIDMLDFANIVAVNKFDKRGALDALRDVKKQYVRNHNLWDAEEDELPVYGTIASQFNDPGMNRLYKAVIDALVKKTKANLQSSFTLTHHLSEKIFIIPPSRTRYLSEISESNRNYNKTAQQQANIAQKLYGIYQTICSVAEISNNNEKSLLNSNGLNEETILSISQSNTTISNEEETTCNTSQLLKLLFKEFDRVKMNLTPQNWELIINWKCNVEKYKAPIYAFKVRDKELKIETHSESLSHLQIPKVALPKYRAWGDLLQWILKENVPGQFPFTSGLYPFKRVGEDPARMFAGEGGPERTNRRFHYVSKGMPAKRLSTAFDSVTLYGNDPDYRPDIYGKIGNAGVSICCLDDAKKLYSGFNLANVKTSVSMTINGPAPMLLGFFMNAAIDQQCEIYIKENNLEAKVEAKIAEIYKNKERPKYNGELPEGNDGLGLMLLGVTGDQVLPNEVYKSIKKDTIAQVRGTVQADILKEDQAQNTCIFSTEFALRLMGDVQEYFIENNVRNFYSVSISGYHIAEAGANPITQLALTLSNGFTYVEYYLSRGMDINKFGPNLSFFFSNGLDPEYAVIGRVARRIWAKAMKDKYGANERAQMLKYHIQTSGRSLHAQEIDFNDIRTTLQALYAIYDNCNSLHTNAYDEAITTPTEESVRRAMAIQLIINKELGLAKNENPTQGAFIIEELTDLVEEAVLQEFDRITERGGVLGAMETMYQRSKIQEESLYYETLKHNGKFPIIGVNTFLSSKGSPTVLPAEVIRATEDEKQFQIKTLENLHKSHDTDALLKKLQNAAINNQNIFNELMDVCKVCSLGQITTALFEVGGQYRRNM</sequence>
<keyword evidence="5 9" id="KW-0342">GTP-binding</keyword>
<feature type="binding site" evidence="9">
    <location>
        <position position="246"/>
    </location>
    <ligand>
        <name>Mg(2+)</name>
        <dbReference type="ChEBI" id="CHEBI:18420"/>
        <label>2</label>
    </ligand>
</feature>
<dbReference type="GO" id="GO:0034784">
    <property type="term" value="F:pivalyl-CoA mutase activity"/>
    <property type="evidence" value="ECO:0007669"/>
    <property type="project" value="InterPro"/>
</dbReference>
<evidence type="ECO:0000256" key="4">
    <source>
        <dbReference type="ARBA" id="ARBA00022801"/>
    </source>
</evidence>
<keyword evidence="3 9" id="KW-0547">Nucleotide-binding</keyword>
<protein>
    <recommendedName>
        <fullName evidence="9">Fused isobutyryl-CoA mutase</fullName>
    </recommendedName>
    <domain>
        <recommendedName>
            <fullName evidence="9">Isobutyryl-CoA mutase</fullName>
            <shortName evidence="9">ICM</shortName>
            <ecNumber evidence="9">5.4.99.13</ecNumber>
        </recommendedName>
    </domain>
    <domain>
        <recommendedName>
            <fullName evidence="9">P-loop GTPase</fullName>
            <ecNumber evidence="9">3.6.5.-</ecNumber>
        </recommendedName>
        <alternativeName>
            <fullName evidence="9">G-protein chaperone</fullName>
        </alternativeName>
    </domain>
</protein>
<evidence type="ECO:0000256" key="8">
    <source>
        <dbReference type="ARBA" id="ARBA00023285"/>
    </source>
</evidence>
<keyword evidence="9" id="KW-0460">Magnesium</keyword>
<dbReference type="InterPro" id="IPR006099">
    <property type="entry name" value="MeMalonylCoA_mutase_a/b_cat"/>
</dbReference>
<evidence type="ECO:0000259" key="10">
    <source>
        <dbReference type="PROSITE" id="PS51332"/>
    </source>
</evidence>
<feature type="binding site" evidence="9">
    <location>
        <position position="208"/>
    </location>
    <ligand>
        <name>Mg(2+)</name>
        <dbReference type="ChEBI" id="CHEBI:18420"/>
        <label>1</label>
        <note>catalytic</note>
    </ligand>
</feature>
<evidence type="ECO:0000256" key="1">
    <source>
        <dbReference type="ARBA" id="ARBA00001922"/>
    </source>
</evidence>
<feature type="binding site" evidence="9">
    <location>
        <position position="791"/>
    </location>
    <ligand>
        <name>substrate</name>
    </ligand>
</feature>
<dbReference type="InterPro" id="IPR006158">
    <property type="entry name" value="Cobalamin-bd"/>
</dbReference>
<dbReference type="Pfam" id="PF02310">
    <property type="entry name" value="B12-binding"/>
    <property type="match status" value="1"/>
</dbReference>
<dbReference type="GO" id="GO:0000287">
    <property type="term" value="F:magnesium ion binding"/>
    <property type="evidence" value="ECO:0007669"/>
    <property type="project" value="UniProtKB-UniRule"/>
</dbReference>
<dbReference type="GO" id="GO:0005525">
    <property type="term" value="F:GTP binding"/>
    <property type="evidence" value="ECO:0007669"/>
    <property type="project" value="UniProtKB-UniRule"/>
</dbReference>
<evidence type="ECO:0000313" key="11">
    <source>
        <dbReference type="EMBL" id="TXE11106.1"/>
    </source>
</evidence>
<name>A0A5C7AQQ9_9FLAO</name>
<keyword evidence="9" id="KW-0479">Metal-binding</keyword>
<feature type="binding site" description="axial binding residue" evidence="9">
    <location>
        <position position="25"/>
    </location>
    <ligand>
        <name>adenosylcob(III)alamin</name>
        <dbReference type="ChEBI" id="CHEBI:18408"/>
    </ligand>
    <ligandPart>
        <name>Co</name>
        <dbReference type="ChEBI" id="CHEBI:27638"/>
    </ligandPart>
</feature>
<feature type="binding site" evidence="9">
    <location>
        <position position="246"/>
    </location>
    <ligand>
        <name>Mg(2+)</name>
        <dbReference type="ChEBI" id="CHEBI:18420"/>
        <label>1</label>
        <note>catalytic</note>
    </ligand>
</feature>
<feature type="binding site" evidence="9">
    <location>
        <position position="608"/>
    </location>
    <ligand>
        <name>substrate</name>
    </ligand>
</feature>
<dbReference type="RefSeq" id="WP_147134435.1">
    <property type="nucleotide sequence ID" value="NZ_VOSC01000023.1"/>
</dbReference>
<comment type="similarity">
    <text evidence="9">Belongs to the IcmF family.</text>
</comment>
<dbReference type="PROSITE" id="PS51332">
    <property type="entry name" value="B12_BINDING"/>
    <property type="match status" value="1"/>
</dbReference>
<evidence type="ECO:0000256" key="6">
    <source>
        <dbReference type="ARBA" id="ARBA00023186"/>
    </source>
</evidence>
<feature type="binding site" evidence="9">
    <location>
        <position position="884"/>
    </location>
    <ligand>
        <name>substrate</name>
    </ligand>
</feature>
<feature type="binding site" evidence="9">
    <location>
        <position position="1153"/>
    </location>
    <ligand>
        <name>GTP</name>
        <dbReference type="ChEBI" id="CHEBI:37565"/>
    </ligand>
</feature>
<evidence type="ECO:0000256" key="7">
    <source>
        <dbReference type="ARBA" id="ARBA00023235"/>
    </source>
</evidence>
<feature type="binding site" evidence="9">
    <location>
        <begin position="204"/>
        <end position="209"/>
    </location>
    <ligand>
        <name>GTP</name>
        <dbReference type="ChEBI" id="CHEBI:37565"/>
    </ligand>
</feature>
<dbReference type="Gene3D" id="3.40.50.280">
    <property type="entry name" value="Cobalamin-binding domain"/>
    <property type="match status" value="1"/>
</dbReference>
<feature type="binding site" evidence="9">
    <location>
        <position position="249"/>
    </location>
    <ligand>
        <name>GTP</name>
        <dbReference type="ChEBI" id="CHEBI:37565"/>
    </ligand>
</feature>
<feature type="binding site" evidence="9">
    <location>
        <begin position="341"/>
        <end position="344"/>
    </location>
    <ligand>
        <name>GTP</name>
        <dbReference type="ChEBI" id="CHEBI:37565"/>
    </ligand>
</feature>